<evidence type="ECO:0000313" key="2">
    <source>
        <dbReference type="EMBL" id="WFE87250.1"/>
    </source>
</evidence>
<keyword evidence="1" id="KW-0732">Signal</keyword>
<protein>
    <recommendedName>
        <fullName evidence="4">Invasion associated locus B family protein</fullName>
    </recommendedName>
</protein>
<organism evidence="2 3">
    <name type="scientific">Roseibium porphyridii</name>
    <dbReference type="NCBI Taxonomy" id="2866279"/>
    <lineage>
        <taxon>Bacteria</taxon>
        <taxon>Pseudomonadati</taxon>
        <taxon>Pseudomonadota</taxon>
        <taxon>Alphaproteobacteria</taxon>
        <taxon>Hyphomicrobiales</taxon>
        <taxon>Stappiaceae</taxon>
        <taxon>Roseibium</taxon>
    </lineage>
</organism>
<evidence type="ECO:0000313" key="3">
    <source>
        <dbReference type="Proteomes" id="UP001209803"/>
    </source>
</evidence>
<dbReference type="EMBL" id="CP120863">
    <property type="protein sequence ID" value="WFE87250.1"/>
    <property type="molecule type" value="Genomic_DNA"/>
</dbReference>
<dbReference type="Proteomes" id="UP001209803">
    <property type="component" value="Chromosome"/>
</dbReference>
<evidence type="ECO:0000256" key="1">
    <source>
        <dbReference type="SAM" id="SignalP"/>
    </source>
</evidence>
<keyword evidence="3" id="KW-1185">Reference proteome</keyword>
<gene>
    <name evidence="2" type="ORF">K1718_13780</name>
</gene>
<evidence type="ECO:0008006" key="4">
    <source>
        <dbReference type="Google" id="ProtNLM"/>
    </source>
</evidence>
<accession>A0ABY8EWL8</accession>
<proteinExistence type="predicted"/>
<feature type="signal peptide" evidence="1">
    <location>
        <begin position="1"/>
        <end position="21"/>
    </location>
</feature>
<dbReference type="RefSeq" id="WP_152501410.1">
    <property type="nucleotide sequence ID" value="NZ_CP120863.1"/>
</dbReference>
<feature type="chain" id="PRO_5046487550" description="Invasion associated locus B family protein" evidence="1">
    <location>
        <begin position="22"/>
        <end position="156"/>
    </location>
</feature>
<reference evidence="2 3" key="1">
    <citation type="submission" date="2023-03" db="EMBL/GenBank/DDBJ databases">
        <title>Roseibium porphyridii sp. nov. and Roseibium rhodosorbium sp. nov. isolated from marine algae, Porphyridium cruentum and Rhodosorus marinus, respectively.</title>
        <authorList>
            <person name="Lee M.W."/>
            <person name="Choi B.J."/>
            <person name="Lee J.K."/>
            <person name="Choi D.G."/>
            <person name="Baek J.H."/>
            <person name="Bayburt H."/>
            <person name="Kim J.M."/>
            <person name="Han D.M."/>
            <person name="Kim K.H."/>
            <person name="Jeon C.O."/>
        </authorList>
    </citation>
    <scope>NUCLEOTIDE SEQUENCE [LARGE SCALE GENOMIC DNA]</scope>
    <source>
        <strain evidence="2 3">KMA01</strain>
    </source>
</reference>
<sequence length="156" mass="17228">MAKLFAFALVAVSLLSHTANAETFAKWSRGDVDGFTRYWTTNNVGANFVIWCHPDRKVNGTVLHIEIDGQTPAPSSHIKLIIDQEILDLPVNKQGYIGSDCATCSDSFSYVWHRLRAATTLAVKFEDNRYAGFSLKGVKQILPGPVCPTDFGKIHS</sequence>
<name>A0ABY8EWL8_9HYPH</name>